<dbReference type="AlphaFoldDB" id="A0A7J7MG53"/>
<dbReference type="GO" id="GO:0005634">
    <property type="term" value="C:nucleus"/>
    <property type="evidence" value="ECO:0007669"/>
    <property type="project" value="TreeGrafter"/>
</dbReference>
<comment type="similarity">
    <text evidence="1">Belongs to the RRN3 family.</text>
</comment>
<evidence type="ECO:0000256" key="1">
    <source>
        <dbReference type="ARBA" id="ARBA00010098"/>
    </source>
</evidence>
<dbReference type="GO" id="GO:0001181">
    <property type="term" value="F:RNA polymerase I general transcription initiation factor activity"/>
    <property type="evidence" value="ECO:0007669"/>
    <property type="project" value="InterPro"/>
</dbReference>
<dbReference type="PANTHER" id="PTHR12790:SF0">
    <property type="entry name" value="RNA POLYMERASE I-SPECIFIC TRANSCRIPTION INITIATION FACTOR RRN3-RELATED"/>
    <property type="match status" value="1"/>
</dbReference>
<dbReference type="GO" id="GO:0006361">
    <property type="term" value="P:transcription initiation at RNA polymerase I promoter"/>
    <property type="evidence" value="ECO:0007669"/>
    <property type="project" value="InterPro"/>
</dbReference>
<dbReference type="Pfam" id="PF05327">
    <property type="entry name" value="RRN3"/>
    <property type="match status" value="1"/>
</dbReference>
<dbReference type="EMBL" id="JACGCM010001557">
    <property type="protein sequence ID" value="KAF6153770.1"/>
    <property type="molecule type" value="Genomic_DNA"/>
</dbReference>
<sequence>MGLELANNSSGGFVEMEEVGFNDYELVYRVREVLNLVRTARDKFTGVMNTTEYLAPDEVELLVTSLQALSRAVSYIHLEHHLSLVSSIFGMSMWNYRPDVMDALAELIVRMATTPRPSKKDQVFNQVHAAMREISRLSPDAPLKLLELIRWRIPVKDDLHVDIGWEEILQDDTGKGIFGMELEDAEETQDHAEKDGIEAPKGGGQNLSGNAVAEKLDSLMVLTFDHRKSCYEHGRLIKVFQTLLPSFEKTVLNIHKSKFTQFVIFYACALEPEYCDVIFAERLANIFLCKTDDTHPESTRVNAVSYLTSYLSRGRFLTSSLVASILKILVEWCSDYCILQGGEDNVIKPE</sequence>
<dbReference type="Proteomes" id="UP000541444">
    <property type="component" value="Unassembled WGS sequence"/>
</dbReference>
<evidence type="ECO:0000313" key="3">
    <source>
        <dbReference type="Proteomes" id="UP000541444"/>
    </source>
</evidence>
<accession>A0A7J7MG53</accession>
<evidence type="ECO:0000313" key="2">
    <source>
        <dbReference type="EMBL" id="KAF6153770.1"/>
    </source>
</evidence>
<dbReference type="GO" id="GO:0001042">
    <property type="term" value="F:RNA polymerase I core binding"/>
    <property type="evidence" value="ECO:0007669"/>
    <property type="project" value="TreeGrafter"/>
</dbReference>
<gene>
    <name evidence="2" type="ORF">GIB67_001003</name>
</gene>
<dbReference type="PANTHER" id="PTHR12790">
    <property type="entry name" value="TRANSCRIPTION INITIATION FACTOR IA RRN3"/>
    <property type="match status" value="1"/>
</dbReference>
<dbReference type="InterPro" id="IPR007991">
    <property type="entry name" value="RNA_pol_I_trans_ini_fac_RRN3"/>
</dbReference>
<dbReference type="OrthoDB" id="26970at2759"/>
<organism evidence="2 3">
    <name type="scientific">Kingdonia uniflora</name>
    <dbReference type="NCBI Taxonomy" id="39325"/>
    <lineage>
        <taxon>Eukaryota</taxon>
        <taxon>Viridiplantae</taxon>
        <taxon>Streptophyta</taxon>
        <taxon>Embryophyta</taxon>
        <taxon>Tracheophyta</taxon>
        <taxon>Spermatophyta</taxon>
        <taxon>Magnoliopsida</taxon>
        <taxon>Ranunculales</taxon>
        <taxon>Circaeasteraceae</taxon>
        <taxon>Kingdonia</taxon>
    </lineage>
</organism>
<protein>
    <submittedName>
        <fullName evidence="2">Uncharacterized protein</fullName>
    </submittedName>
</protein>
<proteinExistence type="inferred from homology"/>
<keyword evidence="3" id="KW-1185">Reference proteome</keyword>
<reference evidence="2 3" key="1">
    <citation type="journal article" date="2020" name="IScience">
        <title>Genome Sequencing of the Endangered Kingdonia uniflora (Circaeasteraceae, Ranunculales) Reveals Potential Mechanisms of Evolutionary Specialization.</title>
        <authorList>
            <person name="Sun Y."/>
            <person name="Deng T."/>
            <person name="Zhang A."/>
            <person name="Moore M.J."/>
            <person name="Landis J.B."/>
            <person name="Lin N."/>
            <person name="Zhang H."/>
            <person name="Zhang X."/>
            <person name="Huang J."/>
            <person name="Zhang X."/>
            <person name="Sun H."/>
            <person name="Wang H."/>
        </authorList>
    </citation>
    <scope>NUCLEOTIDE SEQUENCE [LARGE SCALE GENOMIC DNA]</scope>
    <source>
        <strain evidence="2">TB1705</strain>
        <tissue evidence="2">Leaf</tissue>
    </source>
</reference>
<comment type="caution">
    <text evidence="2">The sequence shown here is derived from an EMBL/GenBank/DDBJ whole genome shotgun (WGS) entry which is preliminary data.</text>
</comment>
<name>A0A7J7MG53_9MAGN</name>